<dbReference type="AlphaFoldDB" id="A0A5B8MPX4"/>
<keyword evidence="1" id="KW-0560">Oxidoreductase</keyword>
<dbReference type="STRING" id="1764295.A0A5B8MPX4"/>
<evidence type="ECO:0000313" key="5">
    <source>
        <dbReference type="Proteomes" id="UP000316726"/>
    </source>
</evidence>
<dbReference type="InterPro" id="IPR036188">
    <property type="entry name" value="FAD/NAD-bd_sf"/>
</dbReference>
<feature type="domain" description="FAD-binding" evidence="3">
    <location>
        <begin position="313"/>
        <end position="374"/>
    </location>
</feature>
<accession>A0A5B8MPX4</accession>
<sequence>MAKTHYDVCVIGGGPGGLAAAHGVKKAMPTARIAVLERRRDLSTPMGAGIVCGVNGLRAIQALSPEAYGKMVEMETRKASSRRTRIVDLEKGVDETKPGRAKFWEEREERFGLRPLSLPWWRLRDALALDLPEGVDLLPGLAVTGMEEHADGGVELDVEGEDVLSADFVVGADGYFSRVRKHAVGDEEPTYAGTRIWRALYDPQLDSGSCFTAHLLRGTNYNWLNYETGPGEACWVLSKTEADPRQRGGGASIQAISGNAQEGARALAEVLDIMSDAPREARDIVKATAPASVTTHGVYIRDPFRGKVWKPARGPFTLVGDAAHPMRPTGSGVNMAMEDAAELSSCVKTFGLSQRAFREYEERRIPRVQLVAQKSQHTAMQAYAETRDIPVEFDPLPNYLRVSNFSEDMPYDDWLCDITFDNN</sequence>
<evidence type="ECO:0000259" key="3">
    <source>
        <dbReference type="Pfam" id="PF01494"/>
    </source>
</evidence>
<dbReference type="Proteomes" id="UP000316726">
    <property type="component" value="Chromosome 7"/>
</dbReference>
<dbReference type="EMBL" id="CP031040">
    <property type="protein sequence ID" value="QDZ22104.1"/>
    <property type="molecule type" value="Genomic_DNA"/>
</dbReference>
<proteinExistence type="predicted"/>
<name>A0A5B8MPX4_9CHLO</name>
<dbReference type="Pfam" id="PF01494">
    <property type="entry name" value="FAD_binding_3"/>
    <property type="match status" value="1"/>
</dbReference>
<keyword evidence="5" id="KW-1185">Reference proteome</keyword>
<dbReference type="PANTHER" id="PTHR13789:SF309">
    <property type="entry name" value="PUTATIVE (AFU_ORTHOLOGUE AFUA_6G14510)-RELATED"/>
    <property type="match status" value="1"/>
</dbReference>
<evidence type="ECO:0000256" key="2">
    <source>
        <dbReference type="ARBA" id="ARBA00023033"/>
    </source>
</evidence>
<gene>
    <name evidence="4" type="ORF">A3770_07p46220</name>
</gene>
<dbReference type="PANTHER" id="PTHR13789">
    <property type="entry name" value="MONOOXYGENASE"/>
    <property type="match status" value="1"/>
</dbReference>
<evidence type="ECO:0000256" key="1">
    <source>
        <dbReference type="ARBA" id="ARBA00023002"/>
    </source>
</evidence>
<reference evidence="4 5" key="1">
    <citation type="submission" date="2018-07" db="EMBL/GenBank/DDBJ databases">
        <title>The complete nuclear genome of the prasinophyte Chloropicon primus (CCMP1205).</title>
        <authorList>
            <person name="Pombert J.-F."/>
            <person name="Otis C."/>
            <person name="Turmel M."/>
            <person name="Lemieux C."/>
        </authorList>
    </citation>
    <scope>NUCLEOTIDE SEQUENCE [LARGE SCALE GENOMIC DNA]</scope>
    <source>
        <strain evidence="4 5">CCMP1205</strain>
    </source>
</reference>
<dbReference type="SUPFAM" id="SSF51905">
    <property type="entry name" value="FAD/NAD(P)-binding domain"/>
    <property type="match status" value="1"/>
</dbReference>
<protein>
    <submittedName>
        <fullName evidence="4">FAD monooxygenase</fullName>
    </submittedName>
</protein>
<dbReference type="Gene3D" id="3.50.50.60">
    <property type="entry name" value="FAD/NAD(P)-binding domain"/>
    <property type="match status" value="1"/>
</dbReference>
<dbReference type="GO" id="GO:0071949">
    <property type="term" value="F:FAD binding"/>
    <property type="evidence" value="ECO:0007669"/>
    <property type="project" value="InterPro"/>
</dbReference>
<dbReference type="PRINTS" id="PR00420">
    <property type="entry name" value="RNGMNOXGNASE"/>
</dbReference>
<dbReference type="OrthoDB" id="16820at2759"/>
<evidence type="ECO:0000313" key="4">
    <source>
        <dbReference type="EMBL" id="QDZ22104.1"/>
    </source>
</evidence>
<dbReference type="InterPro" id="IPR002938">
    <property type="entry name" value="FAD-bd"/>
</dbReference>
<dbReference type="GO" id="GO:0004497">
    <property type="term" value="F:monooxygenase activity"/>
    <property type="evidence" value="ECO:0007669"/>
    <property type="project" value="UniProtKB-KW"/>
</dbReference>
<keyword evidence="2 4" id="KW-0503">Monooxygenase</keyword>
<dbReference type="InterPro" id="IPR050493">
    <property type="entry name" value="FAD-dep_Monooxygenase_BioMet"/>
</dbReference>
<organism evidence="4 5">
    <name type="scientific">Chloropicon primus</name>
    <dbReference type="NCBI Taxonomy" id="1764295"/>
    <lineage>
        <taxon>Eukaryota</taxon>
        <taxon>Viridiplantae</taxon>
        <taxon>Chlorophyta</taxon>
        <taxon>Chloropicophyceae</taxon>
        <taxon>Chloropicales</taxon>
        <taxon>Chloropicaceae</taxon>
        <taxon>Chloropicon</taxon>
    </lineage>
</organism>